<dbReference type="PANTHER" id="PTHR43284">
    <property type="entry name" value="ASPARAGINE SYNTHETASE (GLUTAMINE-HYDROLYZING)"/>
    <property type="match status" value="1"/>
</dbReference>
<dbReference type="SUPFAM" id="SSF56235">
    <property type="entry name" value="N-terminal nucleophile aminohydrolases (Ntn hydrolases)"/>
    <property type="match status" value="1"/>
</dbReference>
<dbReference type="EMBL" id="JBBPIX010000023">
    <property type="protein sequence ID" value="MEK6467267.1"/>
    <property type="molecule type" value="Genomic_DNA"/>
</dbReference>
<dbReference type="EC" id="6.3.5.4" evidence="2"/>
<comment type="caution">
    <text evidence="5">The sequence shown here is derived from an EMBL/GenBank/DDBJ whole genome shotgun (WGS) entry which is preliminary data.</text>
</comment>
<proteinExistence type="predicted"/>
<dbReference type="InterPro" id="IPR051786">
    <property type="entry name" value="ASN_synthetase/amidase"/>
</dbReference>
<comment type="pathway">
    <text evidence="1">Amino-acid biosynthesis; L-asparagine biosynthesis; L-asparagine from L-aspartate (L-Gln route): step 1/1.</text>
</comment>
<dbReference type="RefSeq" id="WP_346104000.1">
    <property type="nucleotide sequence ID" value="NZ_BAAAOD010000028.1"/>
</dbReference>
<protein>
    <recommendedName>
        <fullName evidence="2">asparagine synthase (glutamine-hydrolyzing)</fullName>
        <ecNumber evidence="2">6.3.5.4</ecNumber>
    </recommendedName>
</protein>
<dbReference type="PANTHER" id="PTHR43284:SF1">
    <property type="entry name" value="ASPARAGINE SYNTHETASE"/>
    <property type="match status" value="1"/>
</dbReference>
<dbReference type="SUPFAM" id="SSF52402">
    <property type="entry name" value="Adenine nucleotide alpha hydrolases-like"/>
    <property type="match status" value="1"/>
</dbReference>
<sequence length="569" mass="62793">MSGLVAAVKVSGSVRPNPIAELADAFEQICGRSRKREILSVRQGDVSVAALDYGSSPAFVIRNGKSFTVLSGSPLIGDRNASDLRELDGHFAGFQYDSEADLVRIANDRFGMQSLFVSRADGWMLVSTSAVTLAAYQRSSVDVIGAAAYLLCGSQFGPRTHWQGITRVEPATEIVVKNFDFRENQYWHPIACTDPARSIKDAVRSSARTWCDEMSSLAVQDPMQVDLTGGYDSRLVLAAMLASGREVTTQTAGSLDSIDVRIAQEVSRVAGVEWRHECIDRNEPDVDQLGLAVAWSSGTLDAFQLSEVFESHRKRLDGSVITGGGVEHFGPYPWLQEFARAGRTERVNVSNLFAMRLLSSPGDVPISLELRREVELYLRSLVDQVCNRYQGCLNTVKLDAFYAYKSVGHFGAYRSATEVLTHSYIPGYFRSIFSEGFSASFELRARHRLHRGIIDSLNRKVASIETERGGPAAPVRASNFYRFAPYYYRLSKAAYSKIRGETQRQGSGKLSLSDHYVIGRFEGSGWLRDSALAYELVDAGCLSSSLCSRPEVLRRLYTVESALELGRPG</sequence>
<keyword evidence="3" id="KW-0028">Amino-acid biosynthesis</keyword>
<evidence type="ECO:0000313" key="6">
    <source>
        <dbReference type="Proteomes" id="UP001367513"/>
    </source>
</evidence>
<gene>
    <name evidence="5" type="ORF">WG925_26320</name>
</gene>
<dbReference type="Gene3D" id="3.60.20.10">
    <property type="entry name" value="Glutamine Phosphoribosylpyrophosphate, subunit 1, domain 1"/>
    <property type="match status" value="1"/>
</dbReference>
<keyword evidence="3" id="KW-0061">Asparagine biosynthesis</keyword>
<name>A0ABU9ANY4_PSEA5</name>
<keyword evidence="6" id="KW-1185">Reference proteome</keyword>
<reference evidence="5 6" key="1">
    <citation type="submission" date="2024-03" db="EMBL/GenBank/DDBJ databases">
        <title>Draft genome sequence of Pseudonocardia carboxydivorans JCM 14827.</title>
        <authorList>
            <person name="Duangmal K."/>
        </authorList>
    </citation>
    <scope>NUCLEOTIDE SEQUENCE [LARGE SCALE GENOMIC DNA]</scope>
    <source>
        <strain evidence="5 6">JCM 14827</strain>
    </source>
</reference>
<dbReference type="Proteomes" id="UP001367513">
    <property type="component" value="Unassembled WGS sequence"/>
</dbReference>
<evidence type="ECO:0000256" key="1">
    <source>
        <dbReference type="ARBA" id="ARBA00005187"/>
    </source>
</evidence>
<evidence type="ECO:0000256" key="2">
    <source>
        <dbReference type="ARBA" id="ARBA00012737"/>
    </source>
</evidence>
<dbReference type="InterPro" id="IPR014729">
    <property type="entry name" value="Rossmann-like_a/b/a_fold"/>
</dbReference>
<comment type="catalytic activity">
    <reaction evidence="4">
        <text>L-aspartate + L-glutamine + ATP + H2O = L-asparagine + L-glutamate + AMP + diphosphate + H(+)</text>
        <dbReference type="Rhea" id="RHEA:12228"/>
        <dbReference type="ChEBI" id="CHEBI:15377"/>
        <dbReference type="ChEBI" id="CHEBI:15378"/>
        <dbReference type="ChEBI" id="CHEBI:29985"/>
        <dbReference type="ChEBI" id="CHEBI:29991"/>
        <dbReference type="ChEBI" id="CHEBI:30616"/>
        <dbReference type="ChEBI" id="CHEBI:33019"/>
        <dbReference type="ChEBI" id="CHEBI:58048"/>
        <dbReference type="ChEBI" id="CHEBI:58359"/>
        <dbReference type="ChEBI" id="CHEBI:456215"/>
        <dbReference type="EC" id="6.3.5.4"/>
    </reaction>
</comment>
<evidence type="ECO:0000256" key="4">
    <source>
        <dbReference type="ARBA" id="ARBA00048741"/>
    </source>
</evidence>
<evidence type="ECO:0000313" key="5">
    <source>
        <dbReference type="EMBL" id="MEK6467267.1"/>
    </source>
</evidence>
<evidence type="ECO:0000256" key="3">
    <source>
        <dbReference type="ARBA" id="ARBA00022888"/>
    </source>
</evidence>
<dbReference type="InterPro" id="IPR029055">
    <property type="entry name" value="Ntn_hydrolases_N"/>
</dbReference>
<accession>A0ABU9ANY4</accession>
<dbReference type="Gene3D" id="3.40.50.620">
    <property type="entry name" value="HUPs"/>
    <property type="match status" value="1"/>
</dbReference>
<organism evidence="5 6">
    <name type="scientific">Pseudonocardia alni subsp. carboxydivorans</name>
    <dbReference type="NCBI Taxonomy" id="415010"/>
    <lineage>
        <taxon>Bacteria</taxon>
        <taxon>Bacillati</taxon>
        <taxon>Actinomycetota</taxon>
        <taxon>Actinomycetes</taxon>
        <taxon>Pseudonocardiales</taxon>
        <taxon>Pseudonocardiaceae</taxon>
        <taxon>Pseudonocardia</taxon>
    </lineage>
</organism>